<dbReference type="STRING" id="35608.A0A2U1L6A1"/>
<accession>A0A2U1L6A1</accession>
<reference evidence="4 5" key="1">
    <citation type="journal article" date="2018" name="Mol. Plant">
        <title>The genome of Artemisia annua provides insight into the evolution of Asteraceae family and artemisinin biosynthesis.</title>
        <authorList>
            <person name="Shen Q."/>
            <person name="Zhang L."/>
            <person name="Liao Z."/>
            <person name="Wang S."/>
            <person name="Yan T."/>
            <person name="Shi P."/>
            <person name="Liu M."/>
            <person name="Fu X."/>
            <person name="Pan Q."/>
            <person name="Wang Y."/>
            <person name="Lv Z."/>
            <person name="Lu X."/>
            <person name="Zhang F."/>
            <person name="Jiang W."/>
            <person name="Ma Y."/>
            <person name="Chen M."/>
            <person name="Hao X."/>
            <person name="Li L."/>
            <person name="Tang Y."/>
            <person name="Lv G."/>
            <person name="Zhou Y."/>
            <person name="Sun X."/>
            <person name="Brodelius P.E."/>
            <person name="Rose J.K.C."/>
            <person name="Tang K."/>
        </authorList>
    </citation>
    <scope>NUCLEOTIDE SEQUENCE [LARGE SCALE GENOMIC DNA]</scope>
    <source>
        <strain evidence="5">cv. Huhao1</strain>
        <tissue evidence="4">Leaf</tissue>
    </source>
</reference>
<dbReference type="InterPro" id="IPR003871">
    <property type="entry name" value="RFA1B/D_OB_1st"/>
</dbReference>
<sequence>MDTYVSGYINDLSAVKDNIKLRVRIVRSLMQDMYGKQVIKNMELVLMDEQSTKMQATVRMALVNGFKHKLEEGSAVTLSRYSLGEIQPNYCMVNKPLRLSFLSNTIIEPCADFTGSVNGFDFRPFKTITDLQQEEDGQFDVIGHVVACEHLDNYDKNGRSGKKKPLTFADADGNELRCTLWGAYAQQFQDFVDTCPNRGKIMLILQLGMMKIWDGKMGVQNGYHGTRLFLFNGHENIPKEEFVDVELYRLRPVDIGP</sequence>
<dbReference type="OrthoDB" id="1935380at2759"/>
<dbReference type="PANTHER" id="PTHR47165:SF4">
    <property type="entry name" value="OS03G0429900 PROTEIN"/>
    <property type="match status" value="1"/>
</dbReference>
<protein>
    <submittedName>
        <fullName evidence="4">Nucleic acid-binding, OB-fold protein</fullName>
    </submittedName>
</protein>
<dbReference type="PANTHER" id="PTHR47165">
    <property type="entry name" value="OS03G0429900 PROTEIN"/>
    <property type="match status" value="1"/>
</dbReference>
<gene>
    <name evidence="4" type="ORF">CTI12_AA525720</name>
</gene>
<evidence type="ECO:0000259" key="3">
    <source>
        <dbReference type="Pfam" id="PF16900"/>
    </source>
</evidence>
<evidence type="ECO:0000313" key="4">
    <source>
        <dbReference type="EMBL" id="PWA44532.1"/>
    </source>
</evidence>
<dbReference type="Proteomes" id="UP000245207">
    <property type="component" value="Unassembled WGS sequence"/>
</dbReference>
<comment type="caution">
    <text evidence="4">The sequence shown here is derived from an EMBL/GenBank/DDBJ whole genome shotgun (WGS) entry which is preliminary data.</text>
</comment>
<name>A0A2U1L6A1_ARTAN</name>
<dbReference type="SUPFAM" id="SSF50249">
    <property type="entry name" value="Nucleic acid-binding proteins"/>
    <property type="match status" value="2"/>
</dbReference>
<keyword evidence="5" id="KW-1185">Reference proteome</keyword>
<dbReference type="Pfam" id="PF02721">
    <property type="entry name" value="DUF223"/>
    <property type="match status" value="1"/>
</dbReference>
<evidence type="ECO:0000313" key="5">
    <source>
        <dbReference type="Proteomes" id="UP000245207"/>
    </source>
</evidence>
<feature type="domain" description="Replication protein A OB" evidence="3">
    <location>
        <begin position="130"/>
        <end position="190"/>
    </location>
</feature>
<organism evidence="4 5">
    <name type="scientific">Artemisia annua</name>
    <name type="common">Sweet wormwood</name>
    <dbReference type="NCBI Taxonomy" id="35608"/>
    <lineage>
        <taxon>Eukaryota</taxon>
        <taxon>Viridiplantae</taxon>
        <taxon>Streptophyta</taxon>
        <taxon>Embryophyta</taxon>
        <taxon>Tracheophyta</taxon>
        <taxon>Spermatophyta</taxon>
        <taxon>Magnoliopsida</taxon>
        <taxon>eudicotyledons</taxon>
        <taxon>Gunneridae</taxon>
        <taxon>Pentapetalae</taxon>
        <taxon>asterids</taxon>
        <taxon>campanulids</taxon>
        <taxon>Asterales</taxon>
        <taxon>Asteraceae</taxon>
        <taxon>Asteroideae</taxon>
        <taxon>Anthemideae</taxon>
        <taxon>Artemisiinae</taxon>
        <taxon>Artemisia</taxon>
    </lineage>
</organism>
<dbReference type="InterPro" id="IPR012340">
    <property type="entry name" value="NA-bd_OB-fold"/>
</dbReference>
<feature type="domain" description="Replication protein A 70 kDa DNA-binding subunit B/D first OB fold" evidence="2">
    <location>
        <begin position="8"/>
        <end position="110"/>
    </location>
</feature>
<dbReference type="InterPro" id="IPR031657">
    <property type="entry name" value="REPA_OB_2"/>
</dbReference>
<dbReference type="CDD" id="cd04480">
    <property type="entry name" value="RPA1_DBD_A_like"/>
    <property type="match status" value="1"/>
</dbReference>
<evidence type="ECO:0000259" key="2">
    <source>
        <dbReference type="Pfam" id="PF02721"/>
    </source>
</evidence>
<dbReference type="Gene3D" id="2.40.50.140">
    <property type="entry name" value="Nucleic acid-binding proteins"/>
    <property type="match status" value="2"/>
</dbReference>
<evidence type="ECO:0000256" key="1">
    <source>
        <dbReference type="ARBA" id="ARBA00023125"/>
    </source>
</evidence>
<dbReference type="Pfam" id="PF16900">
    <property type="entry name" value="REPA_OB_2"/>
    <property type="match status" value="1"/>
</dbReference>
<dbReference type="CDD" id="cd04481">
    <property type="entry name" value="RPA1_DBD_B_like"/>
    <property type="match status" value="1"/>
</dbReference>
<proteinExistence type="predicted"/>
<dbReference type="EMBL" id="PKPP01011236">
    <property type="protein sequence ID" value="PWA44532.1"/>
    <property type="molecule type" value="Genomic_DNA"/>
</dbReference>
<keyword evidence="1" id="KW-0238">DNA-binding</keyword>
<dbReference type="AlphaFoldDB" id="A0A2U1L6A1"/>
<dbReference type="GO" id="GO:0003677">
    <property type="term" value="F:DNA binding"/>
    <property type="evidence" value="ECO:0007669"/>
    <property type="project" value="UniProtKB-KW"/>
</dbReference>